<evidence type="ECO:0000313" key="9">
    <source>
        <dbReference type="EMBL" id="GIL56474.1"/>
    </source>
</evidence>
<feature type="region of interest" description="Disordered" evidence="6">
    <location>
        <begin position="201"/>
        <end position="223"/>
    </location>
</feature>
<dbReference type="EMBL" id="BNCO01000024">
    <property type="protein sequence ID" value="GIL56474.1"/>
    <property type="molecule type" value="Genomic_DNA"/>
</dbReference>
<feature type="region of interest" description="Disordered" evidence="6">
    <location>
        <begin position="331"/>
        <end position="402"/>
    </location>
</feature>
<evidence type="ECO:0000256" key="3">
    <source>
        <dbReference type="ARBA" id="ARBA00022793"/>
    </source>
</evidence>
<dbReference type="PANTHER" id="PTHR43277:SF4">
    <property type="entry name" value="ARGININE DECARBOXYLASE"/>
    <property type="match status" value="1"/>
</dbReference>
<dbReference type="GO" id="GO:0016831">
    <property type="term" value="F:carboxy-lyase activity"/>
    <property type="evidence" value="ECO:0007669"/>
    <property type="project" value="UniProtKB-KW"/>
</dbReference>
<evidence type="ECO:0000256" key="5">
    <source>
        <dbReference type="ARBA" id="ARBA00023239"/>
    </source>
</evidence>
<comment type="similarity">
    <text evidence="2">Belongs to the Orn/Lys/Arg decarboxylase class-I family.</text>
</comment>
<sequence>MSHAKSCQLRPICNAASGTHHKALITKRRQEVSTGSKPFIQVGKGRRNRAPRAVAWATAAAAAPTDSSNSAPAELHGSAARPPLSPVNPQQRRTPLVDAVQQRGDASHETPFHVPGHKRGARVPEGLARLVRPDNGSVLQYDLTEISGLDFLSSPRGVIREAQQLAAEAFGADQTWFLVNGCSVGIHAAVMAITAAATEAEVEEEDEAGNPRDSNSNGGGATNAGNRRATLIVARNCHLSAFSAMVLSGCEPYWVHPEVDSVFDVAHCATPGAIRAALYGAAEQGRRVVGVLIVSPTYFGAVADVAAIAAVCHEHGVPLLVDEAHGGHFAFLPPSSSPPLPSPLPPPPLPLSPQQQQQQQHHRHNDDQDHRLDSSPPLEQQEQSQGAVQGLPPGGANEPVGGNPCVFDLAPLAPSRATSPPSSLQCGADIAIQSTHKILGAMTQAAMLHIAGTRVSPSRIDRALQTLQSSSPSYILMASLDAARAQAAAGGAFDQPCAAAQAIRGAVSRCKRIRLLDERTAGSKASVRYFDPLRLTLLVDDLPELPGGGFGAAEWLEQQFGVVTELATAKTVVLALGPGTTMAHAATAIDAILQLDRLVSEGLEAGTATATESTSDVHVLACDHRFPPPATAGETPLPARMSAVQMEGKADAKVEVEVVLTPREAYFASTESIAAAEAVGRVSAELLCPYPPGVPVLFPGERITAAALEVLSSTLAAGGAVTGARDGTLATLTVVAKARRSQLRQRQ</sequence>
<feature type="domain" description="Orn/Lys/Arg decarboxylases family 1 pyridoxal-P attachment site" evidence="7">
    <location>
        <begin position="94"/>
        <end position="195"/>
    </location>
</feature>
<dbReference type="Proteomes" id="UP000747399">
    <property type="component" value="Unassembled WGS sequence"/>
</dbReference>
<keyword evidence="4" id="KW-0663">Pyridoxal phosphate</keyword>
<evidence type="ECO:0000256" key="6">
    <source>
        <dbReference type="SAM" id="MobiDB-lite"/>
    </source>
</evidence>
<feature type="domain" description="Orn/Lys/Arg decarboxylases family 1 pyridoxal-P attachment site" evidence="7">
    <location>
        <begin position="430"/>
        <end position="582"/>
    </location>
</feature>
<feature type="compositionally biased region" description="Low complexity" evidence="6">
    <location>
        <begin position="51"/>
        <end position="73"/>
    </location>
</feature>
<dbReference type="InterPro" id="IPR052357">
    <property type="entry name" value="Orn_Lys_Arg_decarboxylase-I"/>
</dbReference>
<dbReference type="SUPFAM" id="SSF55904">
    <property type="entry name" value="Ornithine decarboxylase C-terminal domain"/>
    <property type="match status" value="1"/>
</dbReference>
<dbReference type="PANTHER" id="PTHR43277">
    <property type="entry name" value="ARGININE DECARBOXYLASE"/>
    <property type="match status" value="1"/>
</dbReference>
<dbReference type="InterPro" id="IPR008286">
    <property type="entry name" value="Prn/Lys/Arg_de-COase_C"/>
</dbReference>
<evidence type="ECO:0000256" key="2">
    <source>
        <dbReference type="ARBA" id="ARBA00010671"/>
    </source>
</evidence>
<feature type="compositionally biased region" description="Pro residues" evidence="6">
    <location>
        <begin position="335"/>
        <end position="351"/>
    </location>
</feature>
<dbReference type="InterPro" id="IPR015424">
    <property type="entry name" value="PyrdxlP-dep_Trfase"/>
</dbReference>
<dbReference type="Pfam" id="PF03711">
    <property type="entry name" value="OKR_DC_1_C"/>
    <property type="match status" value="1"/>
</dbReference>
<keyword evidence="3" id="KW-0210">Decarboxylase</keyword>
<dbReference type="AlphaFoldDB" id="A0A8J4F4S0"/>
<evidence type="ECO:0000259" key="8">
    <source>
        <dbReference type="Pfam" id="PF03711"/>
    </source>
</evidence>
<dbReference type="Gene3D" id="3.40.640.10">
    <property type="entry name" value="Type I PLP-dependent aspartate aminotransferase-like (Major domain)"/>
    <property type="match status" value="1"/>
</dbReference>
<feature type="compositionally biased region" description="Low complexity" evidence="6">
    <location>
        <begin position="374"/>
        <end position="385"/>
    </location>
</feature>
<reference evidence="9" key="1">
    <citation type="journal article" date="2021" name="Proc. Natl. Acad. Sci. U.S.A.">
        <title>Three genomes in the algal genus Volvox reveal the fate of a haploid sex-determining region after a transition to homothallism.</title>
        <authorList>
            <person name="Yamamoto K."/>
            <person name="Hamaji T."/>
            <person name="Kawai-Toyooka H."/>
            <person name="Matsuzaki R."/>
            <person name="Takahashi F."/>
            <person name="Nishimura Y."/>
            <person name="Kawachi M."/>
            <person name="Noguchi H."/>
            <person name="Minakuchi Y."/>
            <person name="Umen J.G."/>
            <person name="Toyoda A."/>
            <person name="Nozaki H."/>
        </authorList>
    </citation>
    <scope>NUCLEOTIDE SEQUENCE</scope>
    <source>
        <strain evidence="9">NIES-3780</strain>
    </source>
</reference>
<gene>
    <name evidence="9" type="ORF">Vafri_11831</name>
</gene>
<feature type="region of interest" description="Disordered" evidence="6">
    <location>
        <begin position="27"/>
        <end position="120"/>
    </location>
</feature>
<evidence type="ECO:0008006" key="11">
    <source>
        <dbReference type="Google" id="ProtNLM"/>
    </source>
</evidence>
<feature type="domain" description="Orn/Lys/Arg decarboxylases family 1 pyridoxal-P attachment site" evidence="7">
    <location>
        <begin position="228"/>
        <end position="333"/>
    </location>
</feature>
<keyword evidence="5" id="KW-0456">Lyase</keyword>
<name>A0A8J4F4S0_9CHLO</name>
<feature type="domain" description="Orn/Lys/Arg decarboxylase C-terminal" evidence="8">
    <location>
        <begin position="655"/>
        <end position="708"/>
    </location>
</feature>
<protein>
    <recommendedName>
        <fullName evidence="11">Orn/Lys/Arg decarboxylases family 1 pyridoxal-P attachment site domain-containing protein</fullName>
    </recommendedName>
</protein>
<feature type="compositionally biased region" description="Basic and acidic residues" evidence="6">
    <location>
        <begin position="364"/>
        <end position="373"/>
    </location>
</feature>
<evidence type="ECO:0000313" key="10">
    <source>
        <dbReference type="Proteomes" id="UP000747399"/>
    </source>
</evidence>
<organism evidence="9 10">
    <name type="scientific">Volvox africanus</name>
    <dbReference type="NCBI Taxonomy" id="51714"/>
    <lineage>
        <taxon>Eukaryota</taxon>
        <taxon>Viridiplantae</taxon>
        <taxon>Chlorophyta</taxon>
        <taxon>core chlorophytes</taxon>
        <taxon>Chlorophyceae</taxon>
        <taxon>CS clade</taxon>
        <taxon>Chlamydomonadales</taxon>
        <taxon>Volvocaceae</taxon>
        <taxon>Volvox</taxon>
    </lineage>
</organism>
<comment type="cofactor">
    <cofactor evidence="1">
        <name>pyridoxal 5'-phosphate</name>
        <dbReference type="ChEBI" id="CHEBI:597326"/>
    </cofactor>
</comment>
<dbReference type="InterPro" id="IPR000310">
    <property type="entry name" value="Orn/Lys/Arg_deCO2ase_major_dom"/>
</dbReference>
<proteinExistence type="inferred from homology"/>
<dbReference type="InterPro" id="IPR036633">
    <property type="entry name" value="Prn/Lys/Arg_de-COase_C_sf"/>
</dbReference>
<dbReference type="SUPFAM" id="SSF53383">
    <property type="entry name" value="PLP-dependent transferases"/>
    <property type="match status" value="1"/>
</dbReference>
<keyword evidence="10" id="KW-1185">Reference proteome</keyword>
<evidence type="ECO:0000256" key="1">
    <source>
        <dbReference type="ARBA" id="ARBA00001933"/>
    </source>
</evidence>
<dbReference type="Gene3D" id="3.90.100.10">
    <property type="entry name" value="Orn/Lys/Arg decarboxylase, C-terminal domain"/>
    <property type="match status" value="1"/>
</dbReference>
<evidence type="ECO:0000256" key="4">
    <source>
        <dbReference type="ARBA" id="ARBA00022898"/>
    </source>
</evidence>
<dbReference type="Pfam" id="PF01276">
    <property type="entry name" value="OKR_DC_1"/>
    <property type="match status" value="3"/>
</dbReference>
<dbReference type="InterPro" id="IPR015421">
    <property type="entry name" value="PyrdxlP-dep_Trfase_major"/>
</dbReference>
<evidence type="ECO:0000259" key="7">
    <source>
        <dbReference type="Pfam" id="PF01276"/>
    </source>
</evidence>
<comment type="caution">
    <text evidence="9">The sequence shown here is derived from an EMBL/GenBank/DDBJ whole genome shotgun (WGS) entry which is preliminary data.</text>
</comment>
<accession>A0A8J4F4S0</accession>